<dbReference type="STRING" id="717606.PaecuDRAFT_4640"/>
<gene>
    <name evidence="1" type="ORF">PaecuDRAFT_4640</name>
</gene>
<dbReference type="InterPro" id="IPR036895">
    <property type="entry name" value="Uracil-DNA_glycosylase-like_sf"/>
</dbReference>
<evidence type="ECO:0000313" key="1">
    <source>
        <dbReference type="EMBL" id="EFM08629.1"/>
    </source>
</evidence>
<dbReference type="eggNOG" id="ENOG502ZCGB">
    <property type="taxonomic scope" value="Bacteria"/>
</dbReference>
<organism evidence="1 2">
    <name type="scientific">Paenibacillus curdlanolyticus YK9</name>
    <dbReference type="NCBI Taxonomy" id="717606"/>
    <lineage>
        <taxon>Bacteria</taxon>
        <taxon>Bacillati</taxon>
        <taxon>Bacillota</taxon>
        <taxon>Bacilli</taxon>
        <taxon>Bacillales</taxon>
        <taxon>Paenibacillaceae</taxon>
        <taxon>Paenibacillus</taxon>
    </lineage>
</organism>
<accession>E0IG49</accession>
<evidence type="ECO:0000313" key="2">
    <source>
        <dbReference type="Proteomes" id="UP000005387"/>
    </source>
</evidence>
<dbReference type="AlphaFoldDB" id="E0IG49"/>
<reference evidence="1 2" key="1">
    <citation type="submission" date="2010-07" db="EMBL/GenBank/DDBJ databases">
        <title>The draft genome of Paenibacillus curdlanolyticus YK9.</title>
        <authorList>
            <consortium name="US DOE Joint Genome Institute (JGI-PGF)"/>
            <person name="Lucas S."/>
            <person name="Copeland A."/>
            <person name="Lapidus A."/>
            <person name="Cheng J.-F."/>
            <person name="Bruce D."/>
            <person name="Goodwin L."/>
            <person name="Pitluck S."/>
            <person name="Land M.L."/>
            <person name="Hauser L."/>
            <person name="Chang Y.-J."/>
            <person name="Jeffries C."/>
            <person name="Anderson I.J."/>
            <person name="Johnson E."/>
            <person name="Loganathan U."/>
            <person name="Mulhopadhyay B."/>
            <person name="Kyrpides N."/>
            <person name="Woyke T.J."/>
        </authorList>
    </citation>
    <scope>NUCLEOTIDE SEQUENCE [LARGE SCALE GENOMIC DNA]</scope>
    <source>
        <strain evidence="1 2">YK9</strain>
    </source>
</reference>
<name>E0IG49_9BACL</name>
<evidence type="ECO:0008006" key="3">
    <source>
        <dbReference type="Google" id="ProtNLM"/>
    </source>
</evidence>
<dbReference type="Proteomes" id="UP000005387">
    <property type="component" value="Unassembled WGS sequence"/>
</dbReference>
<dbReference type="SUPFAM" id="SSF52141">
    <property type="entry name" value="Uracil-DNA glycosylase-like"/>
    <property type="match status" value="1"/>
</dbReference>
<keyword evidence="2" id="KW-1185">Reference proteome</keyword>
<sequence length="261" mass="29233">MTSDISAPVQLEQLTKLWANYKPLIAELPAGRALTRDELLTPAFRVEQSGKLEMYYAPHNEHVNPAASVLIVGITPGWTQMRIAYETARKAMAEGASDEELFRRTKEAARFAGPMRANLIAMLNELGLQHYMQLDGCAALFEGSQELLHSISVLKYPVFFEGSNYTGARPPLLANAFLKERALFFMREELRSLARPALLIPLGKTVEGVLRLLAEEGELDVDACLWGFPHPSGANGHRHRQLAEGRASMRLIMERWFQAKE</sequence>
<proteinExistence type="predicted"/>
<protein>
    <recommendedName>
        <fullName evidence="3">Uracil-DNA glycosylase-like domain-containing protein</fullName>
    </recommendedName>
</protein>
<dbReference type="EMBL" id="AEDD01000015">
    <property type="protein sequence ID" value="EFM08629.1"/>
    <property type="molecule type" value="Genomic_DNA"/>
</dbReference>
<dbReference type="RefSeq" id="WP_006040620.1">
    <property type="nucleotide sequence ID" value="NZ_AEDD01000015.1"/>
</dbReference>